<sequence length="131" mass="14985">MLAMMAGIGSCMVEEPGREPLKDLSEQMDVLAILQETVGQDILKGDWDGALQMARGMDSVFGICNASFDRHQRLKEPFRDFYEKKMEKAMGQLIRSLKRRDSLGSVNRYEYLVKRCNSCHNENEVAERAHL</sequence>
<organism evidence="1 2">
    <name type="scientific">Flavihumibacter stibioxidans</name>
    <dbReference type="NCBI Taxonomy" id="1834163"/>
    <lineage>
        <taxon>Bacteria</taxon>
        <taxon>Pseudomonadati</taxon>
        <taxon>Bacteroidota</taxon>
        <taxon>Chitinophagia</taxon>
        <taxon>Chitinophagales</taxon>
        <taxon>Chitinophagaceae</taxon>
        <taxon>Flavihumibacter</taxon>
    </lineage>
</organism>
<proteinExistence type="predicted"/>
<name>A0ABR7M6Y6_9BACT</name>
<accession>A0ABR7M6Y6</accession>
<gene>
    <name evidence="1" type="ORF">BC349_07145</name>
</gene>
<dbReference type="EMBL" id="MBUA01000012">
    <property type="protein sequence ID" value="MBC6490803.1"/>
    <property type="molecule type" value="Genomic_DNA"/>
</dbReference>
<reference evidence="1 2" key="1">
    <citation type="submission" date="2016-07" db="EMBL/GenBank/DDBJ databases">
        <title>Genome analysis of Flavihumibacter stibioxidans YS-17.</title>
        <authorList>
            <person name="Shi K."/>
            <person name="Han Y."/>
            <person name="Wang G."/>
        </authorList>
    </citation>
    <scope>NUCLEOTIDE SEQUENCE [LARGE SCALE GENOMIC DNA]</scope>
    <source>
        <strain evidence="1 2">YS-17</strain>
    </source>
</reference>
<dbReference type="Proteomes" id="UP000765802">
    <property type="component" value="Unassembled WGS sequence"/>
</dbReference>
<protein>
    <recommendedName>
        <fullName evidence="3">Cytochrome c domain-containing protein</fullName>
    </recommendedName>
</protein>
<evidence type="ECO:0000313" key="2">
    <source>
        <dbReference type="Proteomes" id="UP000765802"/>
    </source>
</evidence>
<evidence type="ECO:0000313" key="1">
    <source>
        <dbReference type="EMBL" id="MBC6490803.1"/>
    </source>
</evidence>
<keyword evidence="2" id="KW-1185">Reference proteome</keyword>
<comment type="caution">
    <text evidence="1">The sequence shown here is derived from an EMBL/GenBank/DDBJ whole genome shotgun (WGS) entry which is preliminary data.</text>
</comment>
<evidence type="ECO:0008006" key="3">
    <source>
        <dbReference type="Google" id="ProtNLM"/>
    </source>
</evidence>